<reference evidence="1 2" key="1">
    <citation type="journal article" date="2013" name="Genome Biol.">
        <title>Genomic analysis reveals key aspects of prokaryotic symbiosis in the phototrophic consortium "Chlorochromatium aggregatum".</title>
        <authorList>
            <person name="Liu Z."/>
            <person name="Muller J."/>
            <person name="Li T."/>
            <person name="Alvey R.M."/>
            <person name="Vogl K."/>
            <person name="Frigaard N.U."/>
            <person name="Rockwell N.C."/>
            <person name="Boyd E.S."/>
            <person name="Tomsho L.P."/>
            <person name="Schuster S.C."/>
            <person name="Henke P."/>
            <person name="Rohde M."/>
            <person name="Overmann J."/>
            <person name="Bryant D.A."/>
        </authorList>
    </citation>
    <scope>NUCLEOTIDE SEQUENCE [LARGE SCALE GENOMIC DNA]</scope>
    <source>
        <strain evidence="1">CR</strain>
    </source>
</reference>
<proteinExistence type="predicted"/>
<dbReference type="STRING" id="946483.Cenrod_1063"/>
<organism evidence="1 2">
    <name type="scientific">Candidatus Symbiobacter mobilis CR</name>
    <dbReference type="NCBI Taxonomy" id="946483"/>
    <lineage>
        <taxon>Bacteria</taxon>
        <taxon>Pseudomonadati</taxon>
        <taxon>Pseudomonadota</taxon>
        <taxon>Betaproteobacteria</taxon>
        <taxon>Burkholderiales</taxon>
        <taxon>Comamonadaceae</taxon>
    </lineage>
</organism>
<dbReference type="Proteomes" id="UP000017184">
    <property type="component" value="Chromosome"/>
</dbReference>
<dbReference type="EMBL" id="CP004885">
    <property type="protein sequence ID" value="AGX87157.1"/>
    <property type="molecule type" value="Genomic_DNA"/>
</dbReference>
<sequence>MIAIIALSNSSSNARLSQLGHVPSWRFGLCLRTVCVNGFFGDHAPITDDNHTTDSELFPQFPDLGQGLEKRVKGIPKRSNANKRILVY</sequence>
<dbReference type="HOGENOM" id="CLU_2463374_0_0_4"/>
<evidence type="ECO:0000313" key="2">
    <source>
        <dbReference type="Proteomes" id="UP000017184"/>
    </source>
</evidence>
<evidence type="ECO:0000313" key="1">
    <source>
        <dbReference type="EMBL" id="AGX87157.1"/>
    </source>
</evidence>
<dbReference type="AlphaFoldDB" id="U5N6Z6"/>
<keyword evidence="2" id="KW-1185">Reference proteome</keyword>
<accession>U5N6Z6</accession>
<protein>
    <submittedName>
        <fullName evidence="1">Uncharacterized protein</fullName>
    </submittedName>
</protein>
<dbReference type="KEGG" id="cbx:Cenrod_1063"/>
<gene>
    <name evidence="1" type="ORF">Cenrod_1063</name>
</gene>
<name>U5N6Z6_9BURK</name>